<keyword evidence="3 7" id="KW-0288">FMN</keyword>
<dbReference type="InterPro" id="IPR013785">
    <property type="entry name" value="Aldolase_TIM"/>
</dbReference>
<feature type="domain" description="FMN hydroxy acid dehydrogenase" evidence="9">
    <location>
        <begin position="33"/>
        <end position="417"/>
    </location>
</feature>
<keyword evidence="4" id="KW-0560">Oxidoreductase</keyword>
<dbReference type="GO" id="GO:0010181">
    <property type="term" value="F:FMN binding"/>
    <property type="evidence" value="ECO:0007669"/>
    <property type="project" value="InterPro"/>
</dbReference>
<dbReference type="AlphaFoldDB" id="A0A5N3PIB6"/>
<dbReference type="Pfam" id="PF01070">
    <property type="entry name" value="FMN_dh"/>
    <property type="match status" value="1"/>
</dbReference>
<reference evidence="10 11" key="1">
    <citation type="journal article" date="2019" name="Microorganisms">
        <title>Genome Insights into the Novel Species Microvirga brassicacearum, a Rapeseed Endophyte with Biotechnological Potential.</title>
        <authorList>
            <person name="Jimenez-Gomez A."/>
            <person name="Saati-Santamaria Z."/>
            <person name="Igual J.M."/>
            <person name="Rivas R."/>
            <person name="Mateos P.F."/>
            <person name="Garcia-Fraile P."/>
        </authorList>
    </citation>
    <scope>NUCLEOTIDE SEQUENCE [LARGE SCALE GENOMIC DNA]</scope>
    <source>
        <strain evidence="10 11">CDVBN77</strain>
    </source>
</reference>
<dbReference type="GO" id="GO:0009060">
    <property type="term" value="P:aerobic respiration"/>
    <property type="evidence" value="ECO:0007669"/>
    <property type="project" value="TreeGrafter"/>
</dbReference>
<feature type="binding site" evidence="7">
    <location>
        <position position="198"/>
    </location>
    <ligand>
        <name>glyoxylate</name>
        <dbReference type="ChEBI" id="CHEBI:36655"/>
    </ligand>
</feature>
<dbReference type="Proteomes" id="UP000325684">
    <property type="component" value="Unassembled WGS sequence"/>
</dbReference>
<dbReference type="PANTHER" id="PTHR10578">
    <property type="entry name" value="S -2-HYDROXY-ACID OXIDASE-RELATED"/>
    <property type="match status" value="1"/>
</dbReference>
<evidence type="ECO:0000313" key="11">
    <source>
        <dbReference type="Proteomes" id="UP000325684"/>
    </source>
</evidence>
<dbReference type="RefSeq" id="WP_150941729.1">
    <property type="nucleotide sequence ID" value="NZ_VCMV01000002.1"/>
</dbReference>
<feature type="binding site" evidence="7">
    <location>
        <position position="141"/>
    </location>
    <ligand>
        <name>FMN</name>
        <dbReference type="ChEBI" id="CHEBI:58210"/>
    </ligand>
</feature>
<dbReference type="InterPro" id="IPR008259">
    <property type="entry name" value="FMN_hydac_DH_AS"/>
</dbReference>
<evidence type="ECO:0000256" key="4">
    <source>
        <dbReference type="ARBA" id="ARBA00023002"/>
    </source>
</evidence>
<dbReference type="InterPro" id="IPR037396">
    <property type="entry name" value="FMN_HAD"/>
</dbReference>
<feature type="binding site" evidence="7">
    <location>
        <begin position="366"/>
        <end position="367"/>
    </location>
    <ligand>
        <name>FMN</name>
        <dbReference type="ChEBI" id="CHEBI:58210"/>
    </ligand>
</feature>
<feature type="active site" description="Proton acceptor" evidence="6">
    <location>
        <position position="312"/>
    </location>
</feature>
<feature type="binding site" evidence="7">
    <location>
        <position position="163"/>
    </location>
    <ligand>
        <name>glyoxylate</name>
        <dbReference type="ChEBI" id="CHEBI:36655"/>
    </ligand>
</feature>
<evidence type="ECO:0000256" key="3">
    <source>
        <dbReference type="ARBA" id="ARBA00022643"/>
    </source>
</evidence>
<evidence type="ECO:0000256" key="6">
    <source>
        <dbReference type="PIRSR" id="PIRSR000138-1"/>
    </source>
</evidence>
<dbReference type="InterPro" id="IPR000262">
    <property type="entry name" value="FMN-dep_DH"/>
</dbReference>
<evidence type="ECO:0000256" key="1">
    <source>
        <dbReference type="ARBA" id="ARBA00001917"/>
    </source>
</evidence>
<dbReference type="OrthoDB" id="9770452at2"/>
<feature type="binding site" evidence="7">
    <location>
        <position position="312"/>
    </location>
    <ligand>
        <name>glyoxylate</name>
        <dbReference type="ChEBI" id="CHEBI:36655"/>
    </ligand>
</feature>
<comment type="caution">
    <text evidence="10">The sequence shown here is derived from an EMBL/GenBank/DDBJ whole genome shotgun (WGS) entry which is preliminary data.</text>
</comment>
<dbReference type="PIRSF" id="PIRSF000138">
    <property type="entry name" value="Al-hdrx_acd_dh"/>
    <property type="match status" value="1"/>
</dbReference>
<dbReference type="SUPFAM" id="SSF51395">
    <property type="entry name" value="FMN-linked oxidoreductases"/>
    <property type="match status" value="1"/>
</dbReference>
<sequence length="424" mass="45879">MTSSQSQLDAAGSPADQNAAAPPAPAARTLPPRRLRRILSLDDFETAARRHLPRPIFGYVSGASETNASLRDNRAAFAEFGFVPRVLVDVSQRTQETTLFGKTYAAPFGIAPMGISALSAYRGDIVLARAASHANIPMVMSGSSLIRLEEVAQESATAWFQAYVPGEPERILALVERVERAGFDTLVLTVDTAVLANRENNVRNGFSTPLRPSLRLAWDGIARPNWTVNTFLRTLLKHGMPHFENSYATRGAPIMARNVLRDFGAKDHLNWKHLELIRNRWKGRLVVKGIMAKEDARIARDAGADGLIISNHGGRQLDGAVSPLRVLPGIVDAVAGSIPVMMDGGIRRGSDVLKAIALGAKFVFVGRPFIYAAAIGAEAGISHAITILSDEINRNMALLGMTSLDELRRDRLIPLARSNGLEGA</sequence>
<gene>
    <name evidence="10" type="ORF">FEZ63_00750</name>
</gene>
<keyword evidence="2 7" id="KW-0285">Flavoprotein</keyword>
<organism evidence="10 11">
    <name type="scientific">Microvirga brassicacearum</name>
    <dbReference type="NCBI Taxonomy" id="2580413"/>
    <lineage>
        <taxon>Bacteria</taxon>
        <taxon>Pseudomonadati</taxon>
        <taxon>Pseudomonadota</taxon>
        <taxon>Alphaproteobacteria</taxon>
        <taxon>Hyphomicrobiales</taxon>
        <taxon>Methylobacteriaceae</taxon>
        <taxon>Microvirga</taxon>
    </lineage>
</organism>
<evidence type="ECO:0000313" key="10">
    <source>
        <dbReference type="EMBL" id="KAB0269464.1"/>
    </source>
</evidence>
<dbReference type="GO" id="GO:0005886">
    <property type="term" value="C:plasma membrane"/>
    <property type="evidence" value="ECO:0007669"/>
    <property type="project" value="TreeGrafter"/>
</dbReference>
<keyword evidence="11" id="KW-1185">Reference proteome</keyword>
<evidence type="ECO:0000259" key="9">
    <source>
        <dbReference type="PROSITE" id="PS51349"/>
    </source>
</evidence>
<dbReference type="PANTHER" id="PTHR10578:SF107">
    <property type="entry name" value="2-HYDROXYACID OXIDASE 1"/>
    <property type="match status" value="1"/>
</dbReference>
<dbReference type="FunFam" id="3.20.20.70:FF:000029">
    <property type="entry name" value="L-lactate dehydrogenase"/>
    <property type="match status" value="1"/>
</dbReference>
<feature type="binding site" evidence="7">
    <location>
        <position position="161"/>
    </location>
    <ligand>
        <name>FMN</name>
        <dbReference type="ChEBI" id="CHEBI:58210"/>
    </ligand>
</feature>
<feature type="binding site" evidence="7">
    <location>
        <position position="288"/>
    </location>
    <ligand>
        <name>FMN</name>
        <dbReference type="ChEBI" id="CHEBI:58210"/>
    </ligand>
</feature>
<dbReference type="InterPro" id="IPR012133">
    <property type="entry name" value="Alpha-hydoxy_acid_DH_FMN"/>
</dbReference>
<feature type="binding site" evidence="7">
    <location>
        <position position="189"/>
    </location>
    <ligand>
        <name>FMN</name>
        <dbReference type="ChEBI" id="CHEBI:58210"/>
    </ligand>
</feature>
<feature type="binding site" evidence="7">
    <location>
        <begin position="343"/>
        <end position="347"/>
    </location>
    <ligand>
        <name>FMN</name>
        <dbReference type="ChEBI" id="CHEBI:58210"/>
    </ligand>
</feature>
<feature type="region of interest" description="Disordered" evidence="8">
    <location>
        <begin position="1"/>
        <end position="32"/>
    </location>
</feature>
<evidence type="ECO:0000256" key="5">
    <source>
        <dbReference type="ARBA" id="ARBA00024042"/>
    </source>
</evidence>
<protein>
    <submittedName>
        <fullName evidence="10">Alpha-hydroxy-acid oxidizing protein</fullName>
    </submittedName>
</protein>
<accession>A0A5N3PIB6</accession>
<evidence type="ECO:0000256" key="2">
    <source>
        <dbReference type="ARBA" id="ARBA00022630"/>
    </source>
</evidence>
<dbReference type="EMBL" id="VCMV01000002">
    <property type="protein sequence ID" value="KAB0269464.1"/>
    <property type="molecule type" value="Genomic_DNA"/>
</dbReference>
<feature type="binding site" evidence="7">
    <location>
        <position position="315"/>
    </location>
    <ligand>
        <name>glyoxylate</name>
        <dbReference type="ChEBI" id="CHEBI:36655"/>
    </ligand>
</feature>
<name>A0A5N3PIB6_9HYPH</name>
<dbReference type="Gene3D" id="3.20.20.70">
    <property type="entry name" value="Aldolase class I"/>
    <property type="match status" value="1"/>
</dbReference>
<comment type="similarity">
    <text evidence="5">Belongs to the FMN-dependent alpha-hydroxy acid dehydrogenase family.</text>
</comment>
<dbReference type="PROSITE" id="PS51349">
    <property type="entry name" value="FMN_HYDROXY_ACID_DH_2"/>
    <property type="match status" value="1"/>
</dbReference>
<comment type="cofactor">
    <cofactor evidence="1">
        <name>FMN</name>
        <dbReference type="ChEBI" id="CHEBI:58210"/>
    </cofactor>
</comment>
<evidence type="ECO:0000256" key="8">
    <source>
        <dbReference type="SAM" id="MobiDB-lite"/>
    </source>
</evidence>
<dbReference type="CDD" id="cd02809">
    <property type="entry name" value="alpha_hydroxyacid_oxid_FMN"/>
    <property type="match status" value="1"/>
</dbReference>
<dbReference type="PROSITE" id="PS00557">
    <property type="entry name" value="FMN_HYDROXY_ACID_DH_1"/>
    <property type="match status" value="1"/>
</dbReference>
<feature type="binding site" evidence="7">
    <location>
        <begin position="112"/>
        <end position="114"/>
    </location>
    <ligand>
        <name>FMN</name>
        <dbReference type="ChEBI" id="CHEBI:58210"/>
    </ligand>
</feature>
<proteinExistence type="inferred from homology"/>
<dbReference type="GO" id="GO:0004459">
    <property type="term" value="F:L-lactate dehydrogenase (NAD+) activity"/>
    <property type="evidence" value="ECO:0007669"/>
    <property type="project" value="TreeGrafter"/>
</dbReference>
<feature type="binding site" evidence="7">
    <location>
        <position position="310"/>
    </location>
    <ligand>
        <name>FMN</name>
        <dbReference type="ChEBI" id="CHEBI:58210"/>
    </ligand>
</feature>
<evidence type="ECO:0000256" key="7">
    <source>
        <dbReference type="PIRSR" id="PIRSR000138-2"/>
    </source>
</evidence>
<feature type="binding site" evidence="7">
    <location>
        <position position="59"/>
    </location>
    <ligand>
        <name>glyoxylate</name>
        <dbReference type="ChEBI" id="CHEBI:36655"/>
    </ligand>
</feature>